<dbReference type="Proteomes" id="UP000824120">
    <property type="component" value="Chromosome 8"/>
</dbReference>
<comment type="caution">
    <text evidence="3">The sequence shown here is derived from an EMBL/GenBank/DDBJ whole genome shotgun (WGS) entry which is preliminary data.</text>
</comment>
<dbReference type="PANTHER" id="PTHR47599">
    <property type="entry name" value="CELL-TO-CELL MOVEMENT PROTEIN"/>
    <property type="match status" value="1"/>
</dbReference>
<feature type="compositionally biased region" description="Basic and acidic residues" evidence="2">
    <location>
        <begin position="602"/>
        <end position="613"/>
    </location>
</feature>
<dbReference type="Pfam" id="PF01107">
    <property type="entry name" value="MP"/>
    <property type="match status" value="1"/>
</dbReference>
<dbReference type="EMBL" id="JACXVP010000008">
    <property type="protein sequence ID" value="KAG5590653.1"/>
    <property type="molecule type" value="Genomic_DNA"/>
</dbReference>
<dbReference type="PANTHER" id="PTHR47599:SF3">
    <property type="entry name" value="CELL-TO-CELL MOVEMENT PROTEIN"/>
    <property type="match status" value="1"/>
</dbReference>
<evidence type="ECO:0000313" key="3">
    <source>
        <dbReference type="EMBL" id="KAG5590653.1"/>
    </source>
</evidence>
<feature type="region of interest" description="Disordered" evidence="2">
    <location>
        <begin position="576"/>
        <end position="615"/>
    </location>
</feature>
<feature type="region of interest" description="Disordered" evidence="2">
    <location>
        <begin position="92"/>
        <end position="144"/>
    </location>
</feature>
<feature type="compositionally biased region" description="Basic and acidic residues" evidence="2">
    <location>
        <begin position="583"/>
        <end position="594"/>
    </location>
</feature>
<accession>A0A9J5XS87</accession>
<feature type="compositionally biased region" description="Basic and acidic residues" evidence="2">
    <location>
        <begin position="118"/>
        <end position="129"/>
    </location>
</feature>
<keyword evidence="4" id="KW-1185">Reference proteome</keyword>
<proteinExistence type="predicted"/>
<protein>
    <submittedName>
        <fullName evidence="3">Uncharacterized protein</fullName>
    </submittedName>
</protein>
<dbReference type="InterPro" id="IPR051596">
    <property type="entry name" value="Caulimoviridae_Movement"/>
</dbReference>
<feature type="compositionally biased region" description="Polar residues" evidence="2">
    <location>
        <begin position="130"/>
        <end position="139"/>
    </location>
</feature>
<evidence type="ECO:0000313" key="4">
    <source>
        <dbReference type="Proteomes" id="UP000824120"/>
    </source>
</evidence>
<gene>
    <name evidence="3" type="ORF">H5410_041167</name>
</gene>
<reference evidence="3 4" key="1">
    <citation type="submission" date="2020-09" db="EMBL/GenBank/DDBJ databases">
        <title>De no assembly of potato wild relative species, Solanum commersonii.</title>
        <authorList>
            <person name="Cho K."/>
        </authorList>
    </citation>
    <scope>NUCLEOTIDE SEQUENCE [LARGE SCALE GENOMIC DNA]</scope>
    <source>
        <strain evidence="3">LZ3.2</strain>
        <tissue evidence="3">Leaf</tissue>
    </source>
</reference>
<evidence type="ECO:0000256" key="1">
    <source>
        <dbReference type="ARBA" id="ARBA00023054"/>
    </source>
</evidence>
<organism evidence="3 4">
    <name type="scientific">Solanum commersonii</name>
    <name type="common">Commerson's wild potato</name>
    <name type="synonym">Commerson's nightshade</name>
    <dbReference type="NCBI Taxonomy" id="4109"/>
    <lineage>
        <taxon>Eukaryota</taxon>
        <taxon>Viridiplantae</taxon>
        <taxon>Streptophyta</taxon>
        <taxon>Embryophyta</taxon>
        <taxon>Tracheophyta</taxon>
        <taxon>Spermatophyta</taxon>
        <taxon>Magnoliopsida</taxon>
        <taxon>eudicotyledons</taxon>
        <taxon>Gunneridae</taxon>
        <taxon>Pentapetalae</taxon>
        <taxon>asterids</taxon>
        <taxon>lamiids</taxon>
        <taxon>Solanales</taxon>
        <taxon>Solanaceae</taxon>
        <taxon>Solanoideae</taxon>
        <taxon>Solaneae</taxon>
        <taxon>Solanum</taxon>
    </lineage>
</organism>
<dbReference type="AlphaFoldDB" id="A0A9J5XS87"/>
<evidence type="ECO:0000256" key="2">
    <source>
        <dbReference type="SAM" id="MobiDB-lite"/>
    </source>
</evidence>
<sequence length="849" mass="97503">MKIVDESIDEKGQRLFKIRDDLSKLSEQSRILQSEINQLSTTQAESMREFLLLCEHLDTSIQNSNLKGNINPNKVAGDVPLAPSAQNISKVYTDMPISKSKDEEKSRENEASTSSSAKAEKIISVKPESRTNTVPSGTKIQEKKDSVQILETEEDHRGYALKETFDGETFQKIQGLKLNLKTEDNLLSRMQRMFARDKNFYHEYQEIEKVIEITQTTGKHKLNLLTKPMIDQILRKIPEKKRKKMNYVHLEGIQILVKSTFKEGINCPIVINLSDERFINAREGNLRIVEGNLAYTKLLFAYYPKYCISLKDADFNDALRIARIVEAEVQQAHIPDEYEIQFEKTQEIGSTSNPRLSIEYGRNSIRKTISNRYPIKIIEMSNITKIKGRIFNGSEWKNQEILIQTGATANHIKCTLIEGIQIYEGKQFTYQTFEGNNFSCKNMVDLPIQLDTIRITVPCYITNHESDQDLILGNLFLNKLEDYSIGKNDIEMIYKGQRLFKIRDDLSKLSEQSRILQSEKNQLSTTQAESMREFLLLCEHLDTSIQKSNLKRNINPNKVAGDVPLAPSAKNISKVYTDMPISKSKDEEKSRENEASSSSLAKAEKIISGKPESRTNTVPSGTKVFFSFQVGKQHPKEEEYLTFTRYIYNLPEESGETYGVLGTTSLFPRISIFPNGLPSFTAQLFEFGYLDRVYTKPDPKELSQLPTKLFEAVKNYAQGNGVYCRFFSISMECKDLQAYYPTLNYITIEKIKDFNVKATGVDKKLPHLNKKWIQTRRALGIKALYAILKRFYNEDCRVIDQDHDWVLITKGRSKSSELKERILDIELHRLGATEETWKLACKMLDHDHP</sequence>
<dbReference type="InterPro" id="IPR028919">
    <property type="entry name" value="Viral_movement"/>
</dbReference>
<dbReference type="OrthoDB" id="1720541at2759"/>
<keyword evidence="1" id="KW-0175">Coiled coil</keyword>
<name>A0A9J5XS87_SOLCO</name>
<feature type="compositionally biased region" description="Basic and acidic residues" evidence="2">
    <location>
        <begin position="99"/>
        <end position="110"/>
    </location>
</feature>